<dbReference type="Gene3D" id="1.10.3210.10">
    <property type="entry name" value="Hypothetical protein af1432"/>
    <property type="match status" value="1"/>
</dbReference>
<dbReference type="SMART" id="SM00448">
    <property type="entry name" value="REC"/>
    <property type="match status" value="1"/>
</dbReference>
<dbReference type="EMBL" id="OBMM01000008">
    <property type="protein sequence ID" value="SOC30220.1"/>
    <property type="molecule type" value="Genomic_DNA"/>
</dbReference>
<feature type="domain" description="HDOD" evidence="3">
    <location>
        <begin position="139"/>
        <end position="336"/>
    </location>
</feature>
<dbReference type="RefSeq" id="WP_097053550.1">
    <property type="nucleotide sequence ID" value="NZ_OBMM01000008.1"/>
</dbReference>
<dbReference type="PROSITE" id="PS51833">
    <property type="entry name" value="HDOD"/>
    <property type="match status" value="1"/>
</dbReference>
<evidence type="ECO:0000256" key="1">
    <source>
        <dbReference type="PROSITE-ProRule" id="PRU00169"/>
    </source>
</evidence>
<dbReference type="PANTHER" id="PTHR33525:SF3">
    <property type="entry name" value="RIBONUCLEASE Y"/>
    <property type="match status" value="1"/>
</dbReference>
<evidence type="ECO:0000259" key="2">
    <source>
        <dbReference type="PROSITE" id="PS50110"/>
    </source>
</evidence>
<keyword evidence="1" id="KW-0597">Phosphoprotein</keyword>
<dbReference type="AlphaFoldDB" id="A0A285TXJ3"/>
<organism evidence="4 5">
    <name type="scientific">Thalassospira xiamenensis</name>
    <dbReference type="NCBI Taxonomy" id="220697"/>
    <lineage>
        <taxon>Bacteria</taxon>
        <taxon>Pseudomonadati</taxon>
        <taxon>Pseudomonadota</taxon>
        <taxon>Alphaproteobacteria</taxon>
        <taxon>Rhodospirillales</taxon>
        <taxon>Thalassospiraceae</taxon>
        <taxon>Thalassospira</taxon>
    </lineage>
</organism>
<dbReference type="SUPFAM" id="SSF109604">
    <property type="entry name" value="HD-domain/PDEase-like"/>
    <property type="match status" value="1"/>
</dbReference>
<dbReference type="PANTHER" id="PTHR33525">
    <property type="match status" value="1"/>
</dbReference>
<dbReference type="CDD" id="cd17569">
    <property type="entry name" value="REC_HupR-like"/>
    <property type="match status" value="1"/>
</dbReference>
<dbReference type="InterPro" id="IPR001789">
    <property type="entry name" value="Sig_transdc_resp-reg_receiver"/>
</dbReference>
<dbReference type="Proteomes" id="UP000219068">
    <property type="component" value="Unassembled WGS sequence"/>
</dbReference>
<feature type="modified residue" description="4-aspartylphosphate" evidence="1">
    <location>
        <position position="54"/>
    </location>
</feature>
<evidence type="ECO:0000259" key="3">
    <source>
        <dbReference type="PROSITE" id="PS51833"/>
    </source>
</evidence>
<dbReference type="Gene3D" id="3.40.50.2300">
    <property type="match status" value="1"/>
</dbReference>
<dbReference type="InterPro" id="IPR013976">
    <property type="entry name" value="HDOD"/>
</dbReference>
<dbReference type="PIRSF" id="PIRSF036883">
    <property type="entry name" value="RR_HD-GYP_mod"/>
    <property type="match status" value="1"/>
</dbReference>
<dbReference type="Pfam" id="PF00072">
    <property type="entry name" value="Response_reg"/>
    <property type="match status" value="1"/>
</dbReference>
<dbReference type="SUPFAM" id="SSF52172">
    <property type="entry name" value="CheY-like"/>
    <property type="match status" value="1"/>
</dbReference>
<name>A0A285TXJ3_9PROT</name>
<dbReference type="GO" id="GO:0000160">
    <property type="term" value="P:phosphorelay signal transduction system"/>
    <property type="evidence" value="ECO:0007669"/>
    <property type="project" value="InterPro"/>
</dbReference>
<gene>
    <name evidence="4" type="ORF">SAMN05428964_108185</name>
</gene>
<feature type="domain" description="Response regulatory" evidence="2">
    <location>
        <begin position="3"/>
        <end position="118"/>
    </location>
</feature>
<sequence length="408" mass="44871">MSKVLFVDDNTNVLNGLRRRLHAACPSWTMSFAASGAEALALCEQNAFDVVVTDMRMPGMDGAELLGHVRDRIPSAARIILSGFSEDEAVLRTVGPAHQYLAKPCDDEILIETIQHTLELRKILTASELRNLVGNIDALASPPDTYTRLVQALDDPKIGQDRITAIVSSDIALTAEVLKLTNSAYFSLPSKVASISHAVRMIGTETLKSLALFVGIFKSFDGSIRTSQQIKNLCLRSQQIGVSAALIAEHEKLDKAACQILPAIGMLSHVGSLVLYLHYPKRMEEAVARIEPEKITIIEAEQQEFGASHPEIGAYLLGLWGFPEQVVQTVAYHHRPFDFPHGSMTGLTAIYAAQLLSREVANQGYDVEGDIESKIDIPYLTRVGKADRVPVWRDIVATVLKSYERMDH</sequence>
<dbReference type="InterPro" id="IPR011006">
    <property type="entry name" value="CheY-like_superfamily"/>
</dbReference>
<evidence type="ECO:0000313" key="5">
    <source>
        <dbReference type="Proteomes" id="UP000219068"/>
    </source>
</evidence>
<dbReference type="Pfam" id="PF08668">
    <property type="entry name" value="HDOD"/>
    <property type="match status" value="1"/>
</dbReference>
<dbReference type="PROSITE" id="PS50110">
    <property type="entry name" value="RESPONSE_REGULATORY"/>
    <property type="match status" value="1"/>
</dbReference>
<reference evidence="4 5" key="1">
    <citation type="submission" date="2017-08" db="EMBL/GenBank/DDBJ databases">
        <authorList>
            <person name="de Groot N.N."/>
        </authorList>
    </citation>
    <scope>NUCLEOTIDE SEQUENCE [LARGE SCALE GENOMIC DNA]</scope>
    <source>
        <strain evidence="4 5">USBA 78</strain>
    </source>
</reference>
<evidence type="ECO:0000313" key="4">
    <source>
        <dbReference type="EMBL" id="SOC30220.1"/>
    </source>
</evidence>
<proteinExistence type="predicted"/>
<protein>
    <submittedName>
        <fullName evidence="4">HD-like signal output (HDOD) domain, no enzymatic activity</fullName>
    </submittedName>
</protein>
<dbReference type="InterPro" id="IPR014626">
    <property type="entry name" value="Sig_transdc_resp-reg_put"/>
</dbReference>
<accession>A0A285TXJ3</accession>
<dbReference type="InterPro" id="IPR052340">
    <property type="entry name" value="RNase_Y/CdgJ"/>
</dbReference>